<evidence type="ECO:0000256" key="5">
    <source>
        <dbReference type="ARBA" id="ARBA00011270"/>
    </source>
</evidence>
<comment type="catalytic activity">
    <reaction evidence="11 12">
        <text>(1S,2R)-1-C-(indol-3-yl)glycerol 3-phosphate + L-serine = D-glyceraldehyde 3-phosphate + L-tryptophan + H2O</text>
        <dbReference type="Rhea" id="RHEA:10532"/>
        <dbReference type="ChEBI" id="CHEBI:15377"/>
        <dbReference type="ChEBI" id="CHEBI:33384"/>
        <dbReference type="ChEBI" id="CHEBI:57912"/>
        <dbReference type="ChEBI" id="CHEBI:58866"/>
        <dbReference type="ChEBI" id="CHEBI:59776"/>
        <dbReference type="EC" id="4.2.1.20"/>
    </reaction>
</comment>
<dbReference type="SUPFAM" id="SSF53686">
    <property type="entry name" value="Tryptophan synthase beta subunit-like PLP-dependent enzymes"/>
    <property type="match status" value="1"/>
</dbReference>
<dbReference type="NCBIfam" id="NF009057">
    <property type="entry name" value="PRK12391.1"/>
    <property type="match status" value="1"/>
</dbReference>
<dbReference type="Gene3D" id="3.40.50.1100">
    <property type="match status" value="2"/>
</dbReference>
<dbReference type="EMBL" id="CP045875">
    <property type="protein sequence ID" value="QGG49032.1"/>
    <property type="molecule type" value="Genomic_DNA"/>
</dbReference>
<comment type="cofactor">
    <cofactor evidence="1 12">
        <name>pyridoxal 5'-phosphate</name>
        <dbReference type="ChEBI" id="CHEBI:597326"/>
    </cofactor>
</comment>
<evidence type="ECO:0000313" key="15">
    <source>
        <dbReference type="Proteomes" id="UP000366051"/>
    </source>
</evidence>
<dbReference type="InterPro" id="IPR006316">
    <property type="entry name" value="Trp_synth_b-like"/>
</dbReference>
<evidence type="ECO:0000256" key="9">
    <source>
        <dbReference type="ARBA" id="ARBA00023141"/>
    </source>
</evidence>
<dbReference type="OrthoDB" id="9766131at2"/>
<name>A0A5Q2N6N0_9FIRM</name>
<dbReference type="PANTHER" id="PTHR48077:SF6">
    <property type="entry name" value="TRYPTOPHAN SYNTHASE"/>
    <property type="match status" value="1"/>
</dbReference>
<dbReference type="RefSeq" id="WP_153726082.1">
    <property type="nucleotide sequence ID" value="NZ_CP045875.1"/>
</dbReference>
<dbReference type="PIRSF" id="PIRSF500824">
    <property type="entry name" value="TrpB_prok"/>
    <property type="match status" value="1"/>
</dbReference>
<dbReference type="GO" id="GO:0052684">
    <property type="term" value="F:L-serine hydro-lyase (adding indole, L-tryptophan-forming) activity"/>
    <property type="evidence" value="ECO:0007669"/>
    <property type="project" value="TreeGrafter"/>
</dbReference>
<comment type="function">
    <text evidence="2 12">The beta subunit is responsible for the synthesis of L-tryptophan from indole and L-serine.</text>
</comment>
<evidence type="ECO:0000256" key="3">
    <source>
        <dbReference type="ARBA" id="ARBA00004733"/>
    </source>
</evidence>
<gene>
    <name evidence="12" type="primary">trpB</name>
    <name evidence="14" type="ORF">FTV88_2943</name>
</gene>
<evidence type="ECO:0000256" key="6">
    <source>
        <dbReference type="ARBA" id="ARBA00022605"/>
    </source>
</evidence>
<dbReference type="GO" id="GO:0005737">
    <property type="term" value="C:cytoplasm"/>
    <property type="evidence" value="ECO:0007669"/>
    <property type="project" value="TreeGrafter"/>
</dbReference>
<dbReference type="GO" id="GO:0030170">
    <property type="term" value="F:pyridoxal phosphate binding"/>
    <property type="evidence" value="ECO:0007669"/>
    <property type="project" value="InterPro"/>
</dbReference>
<keyword evidence="10 12" id="KW-0456">Lyase</keyword>
<dbReference type="GO" id="GO:0004834">
    <property type="term" value="F:tryptophan synthase activity"/>
    <property type="evidence" value="ECO:0007669"/>
    <property type="project" value="UniProtKB-UniRule"/>
</dbReference>
<keyword evidence="7 12" id="KW-0822">Tryptophan biosynthesis</keyword>
<evidence type="ECO:0000256" key="12">
    <source>
        <dbReference type="HAMAP-Rule" id="MF_00133"/>
    </source>
</evidence>
<dbReference type="Proteomes" id="UP000366051">
    <property type="component" value="Chromosome"/>
</dbReference>
<comment type="similarity">
    <text evidence="4 12">Belongs to the TrpB family.</text>
</comment>
<dbReference type="UniPathway" id="UPA00035">
    <property type="reaction ID" value="UER00044"/>
</dbReference>
<evidence type="ECO:0000256" key="4">
    <source>
        <dbReference type="ARBA" id="ARBA00009982"/>
    </source>
</evidence>
<dbReference type="Pfam" id="PF00291">
    <property type="entry name" value="PALP"/>
    <property type="match status" value="1"/>
</dbReference>
<dbReference type="InterPro" id="IPR023026">
    <property type="entry name" value="Trp_synth_beta/beta-like"/>
</dbReference>
<dbReference type="HAMAP" id="MF_00133">
    <property type="entry name" value="Trp_synth_beta"/>
    <property type="match status" value="1"/>
</dbReference>
<dbReference type="AlphaFoldDB" id="A0A5Q2N6N0"/>
<evidence type="ECO:0000256" key="1">
    <source>
        <dbReference type="ARBA" id="ARBA00001933"/>
    </source>
</evidence>
<dbReference type="EC" id="4.2.1.20" evidence="12"/>
<evidence type="ECO:0000256" key="2">
    <source>
        <dbReference type="ARBA" id="ARBA00002786"/>
    </source>
</evidence>
<evidence type="ECO:0000313" key="14">
    <source>
        <dbReference type="EMBL" id="QGG49032.1"/>
    </source>
</evidence>
<reference evidence="15" key="1">
    <citation type="submission" date="2019-11" db="EMBL/GenBank/DDBJ databases">
        <title>Genome sequence of Heliorestis convoluta strain HH, an alkaliphilic and minimalistic phototrophic bacterium from a soda lake in Egypt.</title>
        <authorList>
            <person name="Dewey E.D."/>
            <person name="Stokes L.M."/>
            <person name="Burchell B.M."/>
            <person name="Shaffer K.N."/>
            <person name="Huntington A.M."/>
            <person name="Baker J.M."/>
            <person name="Nadendla S."/>
            <person name="Giglio M.G."/>
            <person name="Touchman J.W."/>
            <person name="Blankenship R.E."/>
            <person name="Madigan M.T."/>
            <person name="Sattley W.M."/>
        </authorList>
    </citation>
    <scope>NUCLEOTIDE SEQUENCE [LARGE SCALE GENOMIC DNA]</scope>
    <source>
        <strain evidence="15">HH</strain>
    </source>
</reference>
<comment type="pathway">
    <text evidence="3 12">Amino-acid biosynthesis; L-tryptophan biosynthesis; L-tryptophan from chorismate: step 5/5.</text>
</comment>
<evidence type="ECO:0000256" key="7">
    <source>
        <dbReference type="ARBA" id="ARBA00022822"/>
    </source>
</evidence>
<evidence type="ECO:0000259" key="13">
    <source>
        <dbReference type="Pfam" id="PF00291"/>
    </source>
</evidence>
<comment type="subunit">
    <text evidence="5 12">Tetramer of two alpha and two beta chains.</text>
</comment>
<organism evidence="14 15">
    <name type="scientific">Heliorestis convoluta</name>
    <dbReference type="NCBI Taxonomy" id="356322"/>
    <lineage>
        <taxon>Bacteria</taxon>
        <taxon>Bacillati</taxon>
        <taxon>Bacillota</taxon>
        <taxon>Clostridia</taxon>
        <taxon>Eubacteriales</taxon>
        <taxon>Heliobacteriaceae</taxon>
        <taxon>Heliorestis</taxon>
    </lineage>
</organism>
<feature type="modified residue" description="N6-(pyridoxal phosphate)lysine" evidence="12">
    <location>
        <position position="115"/>
    </location>
</feature>
<keyword evidence="15" id="KW-1185">Reference proteome</keyword>
<dbReference type="PIRSF" id="PIRSF001413">
    <property type="entry name" value="Trp_syn_beta"/>
    <property type="match status" value="1"/>
</dbReference>
<protein>
    <recommendedName>
        <fullName evidence="12">Tryptophan synthase beta chain</fullName>
        <ecNumber evidence="12">4.2.1.20</ecNumber>
    </recommendedName>
</protein>
<dbReference type="NCBIfam" id="TIGR01415">
    <property type="entry name" value="trpB_rel"/>
    <property type="match status" value="1"/>
</dbReference>
<sequence length="453" mass="49661">MSLPHSKKIILEEKSIPQAWYNIQADLPTPLDPPLNPQTFQPIEPGDLSPIFPMELIKQEVTTERWIEIPEEVRELYKMWRPTPVYRATQLEKLLDTPAKIYYKYEGTSPAGSHKLNTSLPQAYYNQKAGITRLATETGAGQWGSALSLACKFFDLECTVYMVKVSCEQKPYRKSFMQVYEAEVIPSPSTRTAAGRHVLEENPQSTGSLGIAISEAVEDAASRPDTNYALGSVLNHVILHQTIIGLEAKAQLAQVDTYPDIVIGACGGGSNFAGIAFPFMPEMFQGKKTRFIAVEPDACPTLTKGTFAYDYGDTAKLTPITKMYTLGSSFMPPGIHAGGLRYHGESPLVSQLFHDGFIEAQAYGQKAIFEAALTFARTEGIVPAPESAHAIASAIAEAKKAKEAGEEKTILFCLSGHGLFDLGAYDSYFEGRLNDIPHSDEALAKSLEKLPKV</sequence>
<evidence type="ECO:0000256" key="10">
    <source>
        <dbReference type="ARBA" id="ARBA00023239"/>
    </source>
</evidence>
<proteinExistence type="inferred from homology"/>
<dbReference type="PANTHER" id="PTHR48077">
    <property type="entry name" value="TRYPTOPHAN SYNTHASE-RELATED"/>
    <property type="match status" value="1"/>
</dbReference>
<keyword evidence="6 12" id="KW-0028">Amino-acid biosynthesis</keyword>
<evidence type="ECO:0000256" key="11">
    <source>
        <dbReference type="ARBA" id="ARBA00049047"/>
    </source>
</evidence>
<dbReference type="InterPro" id="IPR001926">
    <property type="entry name" value="TrpB-like_PALP"/>
</dbReference>
<keyword evidence="8 12" id="KW-0663">Pyridoxal phosphate</keyword>
<dbReference type="InterPro" id="IPR036052">
    <property type="entry name" value="TrpB-like_PALP_sf"/>
</dbReference>
<evidence type="ECO:0000256" key="8">
    <source>
        <dbReference type="ARBA" id="ARBA00022898"/>
    </source>
</evidence>
<accession>A0A5Q2N6N0</accession>
<dbReference type="KEGG" id="hcv:FTV88_2943"/>
<keyword evidence="9 12" id="KW-0057">Aromatic amino acid biosynthesis</keyword>
<feature type="domain" description="Tryptophan synthase beta chain-like PALP" evidence="13">
    <location>
        <begin position="80"/>
        <end position="416"/>
    </location>
</feature>